<keyword evidence="5" id="KW-1185">Reference proteome</keyword>
<evidence type="ECO:0000259" key="3">
    <source>
        <dbReference type="Pfam" id="PF06791"/>
    </source>
</evidence>
<reference evidence="4 5" key="1">
    <citation type="submission" date="2019-11" db="EMBL/GenBank/DDBJ databases">
        <authorList>
            <person name="Li X.-J."/>
            <person name="Feng X.-M."/>
        </authorList>
    </citation>
    <scope>NUCLEOTIDE SEQUENCE [LARGE SCALE GENOMIC DNA]</scope>
    <source>
        <strain evidence="4 5">XMNu-373</strain>
    </source>
</reference>
<gene>
    <name evidence="4" type="ORF">F7O44_16360</name>
</gene>
<evidence type="ECO:0000313" key="4">
    <source>
        <dbReference type="EMBL" id="NDL58643.1"/>
    </source>
</evidence>
<name>A0A7K3M5Q4_9ACTN</name>
<comment type="caution">
    <text evidence="4">The sequence shown here is derived from an EMBL/GenBank/DDBJ whole genome shotgun (WGS) entry which is preliminary data.</text>
</comment>
<organism evidence="4 5">
    <name type="scientific">Phytoactinopolyspora mesophila</name>
    <dbReference type="NCBI Taxonomy" id="2650750"/>
    <lineage>
        <taxon>Bacteria</taxon>
        <taxon>Bacillati</taxon>
        <taxon>Actinomycetota</taxon>
        <taxon>Actinomycetes</taxon>
        <taxon>Jiangellales</taxon>
        <taxon>Jiangellaceae</taxon>
        <taxon>Phytoactinopolyspora</taxon>
    </lineage>
</organism>
<dbReference type="EMBL" id="WLZY01000005">
    <property type="protein sequence ID" value="NDL58643.1"/>
    <property type="molecule type" value="Genomic_DNA"/>
</dbReference>
<proteinExistence type="predicted"/>
<dbReference type="InterPro" id="IPR009628">
    <property type="entry name" value="Phage_tape_measure_N"/>
</dbReference>
<dbReference type="Pfam" id="PF06791">
    <property type="entry name" value="TMP_2"/>
    <property type="match status" value="1"/>
</dbReference>
<evidence type="ECO:0000313" key="5">
    <source>
        <dbReference type="Proteomes" id="UP000460435"/>
    </source>
</evidence>
<keyword evidence="1" id="KW-0175">Coiled coil</keyword>
<sequence>MSEVVGSASVEVSLDSSAAQQELQAFSRRLSDAFSRLSDQAASELSNIGSSADFSGISDAAEQAASDAEAAVSGLANTVESEVSGIDGDFSGISASAEQAASEAESAIDSMVGAVESDVSGIDGDFSGISSGAESAASQSEDAFAGVSSAIESDLSGIDADFSSVQSSAESAAAGTQAAFDGVGGDISSEFDEADDGARSLEGSVTRLVAAFATMATIRSAVSTVEAINTEMALLENQLENTGNQLGLVSGEMEQFAQSASLEFGIDVSELIDAQATIASFAGDVDIDFTRMRELSIDLAAEMGRSIPDAARDLGRALEDPEAAFRRLERQNIFLDDATKDLVQSLAEAGDTAGAQAALFEALEQRVGGAGAASADSTDRIRQSFQALLTDLGGPLVSVIDDNIDKIQDLIAAASPLAETLGEVAGVSLQAFLALAPAIEAVADVIGHIPSEVLAAAAGFVALQRAARGAAGALNLLRAHPAIAALSAIALGLGAISKLGSDASAEMHEVDRALSEIAGTGGQAATDLMGRLDDRINAVDDSSKILFVRWNDDPFSGWTDQGGNLETVLGDINDGIVRLAATDLDAAEAAFEAVQESVAGAGDEVQEMAEEHLSQAEYALDQARAAAEETANAINDFGQSTEEAGQKLAAFDVSGTGQDFLAFAEILEESEHAAEDFEAAAQRLGVSVETLENAVPGVQAEFESFSSTLQSSIPGIDDVVSRSFENMTQRFDGFFDKLNELEPGSEAWVAEVQRMAEENDTFADNLSGLEVGSQEWIEAVQRMNEAGGALDLSDISDAIFGVQQDAEDFVSNMDTIVSTGMTGLAQLAAESPEIAAIIAANIDDDEALAEMEAGLQKINDLNRNAMLEMAAEQALVSHAVGEAMRTGTLEPLNLLPGDIRDNVMPSVAEALGVSEPLENAAGSSAELASGSFISRFLSGIQDGQPSLVNQAVDSTGAAVDGATSKATEAIGAGTVLMDSEASGIRAGQSGTQSVMVGATGDIIGAGEQAAAAATVVGMAVTAAFAQGMSRTTRLVTVVARGLTLEVIEAAQQAAAFANVAGSALTGAFAEGIAARARMAATAGRLVASSAISAAAGSTSGAYSVGQAISSGIASGISAGVGRIISAAVAAVRAALAAARAAASIASPSKLFNDDVGLPISEGIAEGILAGERDIIDATKRVVDSASRAARDNVKLLDIEEFTDRELSALKRGDVDAYLELIARGIPDSMSDQAALNYLATERARAEKFMREVLGIDIFRRYASSMSASGDVLESARRIADTAAREMQSELDLRADISASGRQIALSSSQSSSGPAFVASDSESMRPVTNNNNINVITPAQDPEIVAEKVMNRLVTSGR</sequence>
<protein>
    <recommendedName>
        <fullName evidence="3">Bacteriophage tail tape measure N-terminal domain-containing protein</fullName>
    </recommendedName>
</protein>
<feature type="region of interest" description="Disordered" evidence="2">
    <location>
        <begin position="1304"/>
        <end position="1324"/>
    </location>
</feature>
<dbReference type="Proteomes" id="UP000460435">
    <property type="component" value="Unassembled WGS sequence"/>
</dbReference>
<evidence type="ECO:0000256" key="1">
    <source>
        <dbReference type="SAM" id="Coils"/>
    </source>
</evidence>
<feature type="domain" description="Bacteriophage tail tape measure N-terminal" evidence="3">
    <location>
        <begin position="187"/>
        <end position="341"/>
    </location>
</feature>
<dbReference type="RefSeq" id="WP_162451334.1">
    <property type="nucleotide sequence ID" value="NZ_WLZY01000005.1"/>
</dbReference>
<accession>A0A7K3M5Q4</accession>
<feature type="coiled-coil region" evidence="1">
    <location>
        <begin position="218"/>
        <end position="245"/>
    </location>
</feature>
<evidence type="ECO:0000256" key="2">
    <source>
        <dbReference type="SAM" id="MobiDB-lite"/>
    </source>
</evidence>